<proteinExistence type="predicted"/>
<dbReference type="InterPro" id="IPR001304">
    <property type="entry name" value="C-type_lectin-like"/>
</dbReference>
<evidence type="ECO:0000313" key="3">
    <source>
        <dbReference type="Proteomes" id="UP000695000"/>
    </source>
</evidence>
<dbReference type="SUPFAM" id="SSF56436">
    <property type="entry name" value="C-type lectin-like"/>
    <property type="match status" value="1"/>
</dbReference>
<protein>
    <submittedName>
        <fullName evidence="4">C-type lectin 37Da-like</fullName>
    </submittedName>
</protein>
<sequence>MNCKLALFVLVACVASTLAVRPQDNPRIAPFLHEIDGNKYYFEPHAKAGFFNAFMFCRKHNMELITIETNKIFETVLEIAEKSMEFGKGKSIWTSGTDKAESKNWMFLSNGNPVTINRWLPRQPDNLGLNEHCIAIRNEGGAFGFNDAKCWNEFNFMCKVVDQCN</sequence>
<accession>A0ABM1MFC0</accession>
<dbReference type="Gene3D" id="3.10.100.10">
    <property type="entry name" value="Mannose-Binding Protein A, subunit A"/>
    <property type="match status" value="1"/>
</dbReference>
<feature type="chain" id="PRO_5046057282" evidence="1">
    <location>
        <begin position="20"/>
        <end position="165"/>
    </location>
</feature>
<feature type="domain" description="C-type lectin" evidence="2">
    <location>
        <begin position="35"/>
        <end position="159"/>
    </location>
</feature>
<dbReference type="SMART" id="SM00034">
    <property type="entry name" value="CLECT"/>
    <property type="match status" value="1"/>
</dbReference>
<evidence type="ECO:0000259" key="2">
    <source>
        <dbReference type="PROSITE" id="PS50041"/>
    </source>
</evidence>
<gene>
    <name evidence="4" type="primary">LOC108560298</name>
</gene>
<dbReference type="InterPro" id="IPR016186">
    <property type="entry name" value="C-type_lectin-like/link_sf"/>
</dbReference>
<dbReference type="InterPro" id="IPR016187">
    <property type="entry name" value="CTDL_fold"/>
</dbReference>
<dbReference type="Proteomes" id="UP000695000">
    <property type="component" value="Unplaced"/>
</dbReference>
<organism evidence="3 4">
    <name type="scientific">Nicrophorus vespilloides</name>
    <name type="common">Boreal carrion beetle</name>
    <dbReference type="NCBI Taxonomy" id="110193"/>
    <lineage>
        <taxon>Eukaryota</taxon>
        <taxon>Metazoa</taxon>
        <taxon>Ecdysozoa</taxon>
        <taxon>Arthropoda</taxon>
        <taxon>Hexapoda</taxon>
        <taxon>Insecta</taxon>
        <taxon>Pterygota</taxon>
        <taxon>Neoptera</taxon>
        <taxon>Endopterygota</taxon>
        <taxon>Coleoptera</taxon>
        <taxon>Polyphaga</taxon>
        <taxon>Staphyliniformia</taxon>
        <taxon>Silphidae</taxon>
        <taxon>Nicrophorinae</taxon>
        <taxon>Nicrophorus</taxon>
    </lineage>
</organism>
<dbReference type="Pfam" id="PF00059">
    <property type="entry name" value="Lectin_C"/>
    <property type="match status" value="1"/>
</dbReference>
<keyword evidence="1" id="KW-0732">Signal</keyword>
<dbReference type="CDD" id="cd00037">
    <property type="entry name" value="CLECT"/>
    <property type="match status" value="1"/>
</dbReference>
<keyword evidence="3" id="KW-1185">Reference proteome</keyword>
<dbReference type="RefSeq" id="XP_017773270.1">
    <property type="nucleotide sequence ID" value="XM_017917781.1"/>
</dbReference>
<feature type="signal peptide" evidence="1">
    <location>
        <begin position="1"/>
        <end position="19"/>
    </location>
</feature>
<reference evidence="4" key="1">
    <citation type="submission" date="2025-08" db="UniProtKB">
        <authorList>
            <consortium name="RefSeq"/>
        </authorList>
    </citation>
    <scope>IDENTIFICATION</scope>
    <source>
        <tissue evidence="4">Whole Larva</tissue>
    </source>
</reference>
<evidence type="ECO:0000256" key="1">
    <source>
        <dbReference type="SAM" id="SignalP"/>
    </source>
</evidence>
<name>A0ABM1MFC0_NICVS</name>
<evidence type="ECO:0000313" key="4">
    <source>
        <dbReference type="RefSeq" id="XP_017773270.1"/>
    </source>
</evidence>
<dbReference type="GeneID" id="108560298"/>
<dbReference type="PROSITE" id="PS50041">
    <property type="entry name" value="C_TYPE_LECTIN_2"/>
    <property type="match status" value="1"/>
</dbReference>